<sequence>MFVLAACGVGGESIGSAKASGEDGDRRFDLTGFDAVSLAGPDDVSVRVGPAFAVSARGDTGVLDTLDVKVDGKVLEIGRKRGVRIGDGARNRIKVLVTLPRLSGATVAGSGNMDVDRVAGAFSGDVIGSGTLKVAAIAAPEVRLGLTGSGDAELAGTAERLKVSLTGSGNANVRGLEVGTLDASVAGSGNVEATARTSADVSVLGSGDAIVHGPATCKTRTIGSGSVRCNA</sequence>
<gene>
    <name evidence="2" type="ORF">NX02_21045</name>
</gene>
<dbReference type="InterPro" id="IPR021255">
    <property type="entry name" value="DUF2807"/>
</dbReference>
<evidence type="ECO:0000313" key="3">
    <source>
        <dbReference type="Proteomes" id="UP000018851"/>
    </source>
</evidence>
<dbReference type="Proteomes" id="UP000018851">
    <property type="component" value="Chromosome"/>
</dbReference>
<organism evidence="2 3">
    <name type="scientific">Sphingomonas sanxanigenens DSM 19645 = NX02</name>
    <dbReference type="NCBI Taxonomy" id="1123269"/>
    <lineage>
        <taxon>Bacteria</taxon>
        <taxon>Pseudomonadati</taxon>
        <taxon>Pseudomonadota</taxon>
        <taxon>Alphaproteobacteria</taxon>
        <taxon>Sphingomonadales</taxon>
        <taxon>Sphingomonadaceae</taxon>
        <taxon>Sphingomonas</taxon>
    </lineage>
</organism>
<dbReference type="Gene3D" id="2.160.20.120">
    <property type="match status" value="1"/>
</dbReference>
<dbReference type="Pfam" id="PF10988">
    <property type="entry name" value="DUF2807"/>
    <property type="match status" value="1"/>
</dbReference>
<dbReference type="eggNOG" id="COG3595">
    <property type="taxonomic scope" value="Bacteria"/>
</dbReference>
<proteinExistence type="predicted"/>
<dbReference type="KEGG" id="ssan:NX02_21045"/>
<dbReference type="STRING" id="1123269.NX02_21045"/>
<accession>W0AJK2</accession>
<evidence type="ECO:0000259" key="1">
    <source>
        <dbReference type="Pfam" id="PF10988"/>
    </source>
</evidence>
<feature type="domain" description="Putative auto-transporter adhesin head GIN" evidence="1">
    <location>
        <begin position="33"/>
        <end position="213"/>
    </location>
</feature>
<protein>
    <recommendedName>
        <fullName evidence="1">Putative auto-transporter adhesin head GIN domain-containing protein</fullName>
    </recommendedName>
</protein>
<dbReference type="EMBL" id="CP006644">
    <property type="protein sequence ID" value="AHE55850.1"/>
    <property type="molecule type" value="Genomic_DNA"/>
</dbReference>
<dbReference type="AlphaFoldDB" id="W0AJK2"/>
<reference evidence="2 3" key="1">
    <citation type="submission" date="2013-07" db="EMBL/GenBank/DDBJ databases">
        <title>Completed genome of Sphingomonas sanxanigenens NX02.</title>
        <authorList>
            <person name="Ma T."/>
            <person name="Huang H."/>
            <person name="Wu M."/>
            <person name="Li X."/>
            <person name="Li G."/>
        </authorList>
    </citation>
    <scope>NUCLEOTIDE SEQUENCE [LARGE SCALE GENOMIC DNA]</scope>
    <source>
        <strain evidence="2 3">NX02</strain>
    </source>
</reference>
<evidence type="ECO:0000313" key="2">
    <source>
        <dbReference type="EMBL" id="AHE55850.1"/>
    </source>
</evidence>
<dbReference type="PATRIC" id="fig|1123269.5.peg.4119"/>
<dbReference type="HOGENOM" id="CLU_072746_5_0_5"/>
<keyword evidence="3" id="KW-1185">Reference proteome</keyword>
<name>W0AJK2_9SPHN</name>